<dbReference type="PANTHER" id="PTHR38340:SF1">
    <property type="entry name" value="S-LAYER PROTEIN"/>
    <property type="match status" value="1"/>
</dbReference>
<comment type="subcellular location">
    <subcellularLocation>
        <location evidence="1">Secreted</location>
    </subcellularLocation>
</comment>
<reference evidence="4 5" key="1">
    <citation type="journal article" date="2020" name="ISME J.">
        <title>Comparative genomics reveals insights into cyanobacterial evolution and habitat adaptation.</title>
        <authorList>
            <person name="Chen M.Y."/>
            <person name="Teng W.K."/>
            <person name="Zhao L."/>
            <person name="Hu C.X."/>
            <person name="Zhou Y.K."/>
            <person name="Han B.P."/>
            <person name="Song L.R."/>
            <person name="Shu W.S."/>
        </authorList>
    </citation>
    <scope>NUCLEOTIDE SEQUENCE [LARGE SCALE GENOMIC DNA]</scope>
    <source>
        <strain evidence="4 5">FACHB-3921</strain>
    </source>
</reference>
<dbReference type="PRINTS" id="PR00313">
    <property type="entry name" value="CABNDNGRPT"/>
</dbReference>
<feature type="domain" description="Haemolysin-type calcium binding-related" evidence="3">
    <location>
        <begin position="2348"/>
        <end position="2393"/>
    </location>
</feature>
<feature type="domain" description="Haemolysin-type calcium binding-related" evidence="3">
    <location>
        <begin position="2084"/>
        <end position="2129"/>
    </location>
</feature>
<feature type="domain" description="Haemolysin-type calcium binding-related" evidence="3">
    <location>
        <begin position="1689"/>
        <end position="1731"/>
    </location>
</feature>
<dbReference type="InterPro" id="IPR050557">
    <property type="entry name" value="RTX_toxin/Mannuronan_C5-epim"/>
</dbReference>
<feature type="domain" description="Haemolysin-type calcium binding-related" evidence="3">
    <location>
        <begin position="1954"/>
        <end position="1995"/>
    </location>
</feature>
<dbReference type="PROSITE" id="PS00330">
    <property type="entry name" value="HEMOLYSIN_CALCIUM"/>
    <property type="match status" value="8"/>
</dbReference>
<dbReference type="PANTHER" id="PTHR38340">
    <property type="entry name" value="S-LAYER PROTEIN"/>
    <property type="match status" value="1"/>
</dbReference>
<evidence type="ECO:0000256" key="2">
    <source>
        <dbReference type="ARBA" id="ARBA00022525"/>
    </source>
</evidence>
<keyword evidence="5" id="KW-1185">Reference proteome</keyword>
<keyword evidence="2" id="KW-0964">Secreted</keyword>
<organism evidence="4 5">
    <name type="scientific">Nostoc parmelioides FACHB-3921</name>
    <dbReference type="NCBI Taxonomy" id="2692909"/>
    <lineage>
        <taxon>Bacteria</taxon>
        <taxon>Bacillati</taxon>
        <taxon>Cyanobacteriota</taxon>
        <taxon>Cyanophyceae</taxon>
        <taxon>Nostocales</taxon>
        <taxon>Nostocaceae</taxon>
        <taxon>Nostoc</taxon>
    </lineage>
</organism>
<feature type="domain" description="Haemolysin-type calcium binding-related" evidence="3">
    <location>
        <begin position="2218"/>
        <end position="2258"/>
    </location>
</feature>
<evidence type="ECO:0000256" key="1">
    <source>
        <dbReference type="ARBA" id="ARBA00004613"/>
    </source>
</evidence>
<comment type="caution">
    <text evidence="4">The sequence shown here is derived from an EMBL/GenBank/DDBJ whole genome shotgun (WGS) entry which is preliminary data.</text>
</comment>
<dbReference type="Pfam" id="PF06594">
    <property type="entry name" value="HCBP_related"/>
    <property type="match status" value="11"/>
</dbReference>
<feature type="domain" description="Haemolysin-type calcium binding-related" evidence="3">
    <location>
        <begin position="1404"/>
        <end position="1455"/>
    </location>
</feature>
<dbReference type="EMBL" id="JACJQL010000087">
    <property type="protein sequence ID" value="MBD2255292.1"/>
    <property type="molecule type" value="Genomic_DNA"/>
</dbReference>
<dbReference type="InterPro" id="IPR011049">
    <property type="entry name" value="Serralysin-like_metalloprot_C"/>
</dbReference>
<dbReference type="Proteomes" id="UP000621307">
    <property type="component" value="Unassembled WGS sequence"/>
</dbReference>
<name>A0ABR8BPT8_9NOSO</name>
<dbReference type="Pfam" id="PF00353">
    <property type="entry name" value="HemolysinCabind"/>
    <property type="match status" value="13"/>
</dbReference>
<dbReference type="InterPro" id="IPR001343">
    <property type="entry name" value="Hemolysn_Ca-bd"/>
</dbReference>
<evidence type="ECO:0000259" key="3">
    <source>
        <dbReference type="Pfam" id="PF06594"/>
    </source>
</evidence>
<accession>A0ABR8BPT8</accession>
<dbReference type="InterPro" id="IPR010566">
    <property type="entry name" value="Haemolys_ca-bd"/>
</dbReference>
<feature type="domain" description="Haemolysin-type calcium binding-related" evidence="3">
    <location>
        <begin position="1545"/>
        <end position="1589"/>
    </location>
</feature>
<dbReference type="SUPFAM" id="SSF51120">
    <property type="entry name" value="beta-Roll"/>
    <property type="match status" value="14"/>
</dbReference>
<feature type="domain" description="Haemolysin-type calcium binding-related" evidence="3">
    <location>
        <begin position="1115"/>
        <end position="1163"/>
    </location>
</feature>
<evidence type="ECO:0000313" key="4">
    <source>
        <dbReference type="EMBL" id="MBD2255292.1"/>
    </source>
</evidence>
<proteinExistence type="predicted"/>
<gene>
    <name evidence="4" type="ORF">H6G14_29175</name>
</gene>
<dbReference type="InterPro" id="IPR018511">
    <property type="entry name" value="Hemolysin-typ_Ca-bd_CS"/>
</dbReference>
<protein>
    <recommendedName>
        <fullName evidence="3">Haemolysin-type calcium binding-related domain-containing protein</fullName>
    </recommendedName>
</protein>
<feature type="domain" description="Haemolysin-type calcium binding-related" evidence="3">
    <location>
        <begin position="2611"/>
        <end position="2656"/>
    </location>
</feature>
<evidence type="ECO:0000313" key="5">
    <source>
        <dbReference type="Proteomes" id="UP000621307"/>
    </source>
</evidence>
<dbReference type="RefSeq" id="WP_190572070.1">
    <property type="nucleotide sequence ID" value="NZ_JACJQL010000087.1"/>
</dbReference>
<feature type="domain" description="Haemolysin-type calcium binding-related" evidence="3">
    <location>
        <begin position="2482"/>
        <end position="2522"/>
    </location>
</feature>
<sequence>MPVQITQTDIIAMNALLKKGDRGGAYLYYYNLIKDVDREAVSQILIQAQITTYSGFFGGAAMIGNAIAKNSNPDKYPAEGLDKFSSDIVQGLIDAIAAEVNANQDGVLTKEQIQLVDRGVWENKYKMGDYFPGNIQIALQQDPTVLATPGTLAAVLALSQLLLGAKIGNEESKFSSSAYERIETTDYIAIRERSSNKIVYVADKLGLVGKETYGLANLSVSQLTEGATLALVHLGALNSRFGLRLTLALGVTAGLGLLAGTTLLNQNSAASQAVFTGIRSLLNSIFEGVPFDNALAFDFKRFLGADGIPVNPTASLPSKLVWNEQFGLVLRNEGSFSGTANPDIIVGFRTALVAAGAGEDFLIGFDQAQMKGGVGRDWLLGAGSAKLFGDGDNDLLVATDLVKADGGAGNDILVGIGSQYKSQIEKMELRGGDGDDWVFSYKGTGAFLYGGEGSDFLLAYGGENHLWGGTGQDNDGASDSFGLMNNTFVHDAGTDDYMYWAGIIPLYGGVRQWWNEDGWAYWSPFSSLSSVVPFGYGSLLGAFTTLIDIPMMATFRYGLTETNQLLVQFGRGRGGQAVIENYSLDLDTGAATGHVTVFQLVVANQVSISAIRRTIKLALAAGFGVTFSGTDPLVLDLDGDGIELTSLDNGVYFDLDKDGFAEKTAWVKGDDAFLARDLNNNGKIDDISELFGNATTTGFAALKALDTNNDNLITSADTGFASLRLWRDLNKNGTTEAGELTTLTQNSITTLSLSATNLTNTTIQDNLIRATAKFTRANGTTGTIADVAFDASQLDTKYLGNKTVSAAAAALPKLKGYGTLPDLPVSMTNDATLLNLVSSLNALPNTTTWTALKNRVDDILFRWAKVDTVPTTAMTTAFDRRKLAFLEIYAGEQLTPRDGNGVPSVANIDELIANWNDALDRATIKLAAQGPLKSILGPLTYDLSNDLFQATSPTTLSDIYRNAIRQLSTTASTALTSWNTNWGPMLATLSKVLLRADSNSIKADFEVASLVRAVDGITTSLTLAQLIAGLGLTSVVLGNAGNDALGRSDDSGLKIYVGGAGDDTITGGNGQDVYVYGRNFGRDTIIDNEGRESGDRIRLAVYNPQDVVFTRRGIDLVISVKNSSDTITIKDQFATPLAIMTAAPTVSGKGVEDIQFADGTIYGAGDIAAAVGRGTNGNDLLQGTGTGDELEGLTGNDTLQGGDNGDIYYYTRGDGNDIIQDVMTNPLLNAADTLLLTGITADDLRLSRDGASNDLTIRFAWTGDSIIIKDQFAYTPLGYQTKFAIDNRIEALFFSQGGAWNWLDLQTAVIKTYTTTGNDATYGFGTPDDFATSTGNDLLVGFDGGDTYRFDRGSGQDIIHDQSKYPQIFITSILGYNWASDDTVVFGDTITPADITFTHLANHDLVIQIAGSTDTLTIKSQFKGVKLDIFNLLGVAWFDRVEKFQFANGTVLTWEDVLRRVTTGSTGNDSLYGAWYKDTLDGKAGNDFLDGGDDGDTYLFGRGDGQDIIKDSPDYVLDSTPDTLQFKAGIAVSDITFRRDGETQDLIISIKGTTDQVRVQEQYTYVETGPFGTIAFWQIERFVWSDGTVKTWAGLAAEIIAAAKTTGADLIVGTHLDDRIDGGTGNDTLKGGNGSDTYIYNRGYGNDIIRDEWTNILSYNADRIVFGSNILPTDLRIDRTGTSLNNVHLTIIPTGETLTIEGQFDYSTINYRPTEIETFSFSNGVNWSTADLRRQYIQQKQTSGNDIIEGFWSNDTITGGAGNDTLRGQDGSDTYIFAAGFGQDVIEEEVRLITYEDADTISFGTGITAANTRLSRSGNDLIITFTGSTDRLTIKGQFAHGAYFPSWTDIETIRFTDGTTWSDAQIRERLLAQARTNNNDIITGFFTADIIDGGAGNDTLRGLGGGDTYIFGKGSGQDTIEESIDTVYEDQPDTIQFAANVARSEVTFLKINNDLRISITGVSDTLTIKGQFNATKFAQVEFFKFNDGTTLTAAQVAIGATQALSTSGNDIITGTSGADTIDGGAGNDILRGGDGSDTYQFTAGFGQDIIEETVDYVLNPDDDKIVFGAGLTSTKALLSRNGNDLTIGFQGSTDRVTIKGQFRHGAWFPGWNDIETFTFADGVSWTDATVRESLIKASQTTLNDTIIGYWTDDILDGGLGNDVMRGLGGGDTYLFGRGSGQDIIEESIDTVYEDYPDTIAFLSSIANIDVKLLKVGNDLRISILGSSDSLTVKGHFNSTGYNAIETITFVDGVKLNKAEITVKAVQSQTTSGNDTITGTSGADQIDGGAGNDILRGGDGSDTYQFAVGFGQDIIEETVDNVSNPDDDKIIFGTDLTSTKALLSRNGNDLTIGFQGSTDRVTIKGQFRHGAWFPGWNDIETFTFADGVSWTDATVRESLIKASQTTLNDTIIGYWTDDILDGGLGNDVMRGLGGGDTYLFGRGSGQDIIEESIDTVYEDYPDKVQFGTNIQPTDVVFRKSGQDLVLTITATTDRLTIRDHFSSFGYNAVELFQFVNGTVLDIAAVDVLAIEGQVSMGNDTISGTPRADLIDARTGNDLLQGFAGNDTYVFGRGYGQDIINDDGDSRSNSADQLTFKSGTLPTDLQMFRLGKDLVIKIVGTTDQLTIKDQFSGTLPTSFNPDRIESFVFANGTIWSGAEVDLRILQLAGTSGNDVIIGYESNDTLNGRAGNDTLTGGTGSDRFLFDINAAFNSSTIGIDTITDFLSGTDKIVLDKTTFTALTTATGSTLNASEFATINASTNGGTIAGTSSARIVFNRANGDLFYNTDGATAGLGSGGQFATLSGVTSLGTTDLLVQA</sequence>
<feature type="domain" description="Haemolysin-type calcium binding-related" evidence="3">
    <location>
        <begin position="1820"/>
        <end position="1865"/>
    </location>
</feature>
<dbReference type="Gene3D" id="2.150.10.10">
    <property type="entry name" value="Serralysin-like metalloprotease, C-terminal"/>
    <property type="match status" value="10"/>
</dbReference>